<reference evidence="1" key="1">
    <citation type="submission" date="2018-11" db="EMBL/GenBank/DDBJ databases">
        <authorList>
            <person name="Van Der Helm E."/>
            <person name="Misiakou M.-A."/>
        </authorList>
    </citation>
    <scope>NUCLEOTIDE SEQUENCE</scope>
</reference>
<dbReference type="EMBL" id="LR030270">
    <property type="protein sequence ID" value="VDB32352.1"/>
    <property type="molecule type" value="Genomic_DNA"/>
</dbReference>
<gene>
    <name evidence="1" type="primary">acrIIA8</name>
</gene>
<organism evidence="1">
    <name type="scientific">metagenome</name>
    <dbReference type="NCBI Taxonomy" id="256318"/>
    <lineage>
        <taxon>unclassified sequences</taxon>
        <taxon>metagenomes</taxon>
    </lineage>
</organism>
<evidence type="ECO:0000313" key="1">
    <source>
        <dbReference type="EMBL" id="VDB32352.1"/>
    </source>
</evidence>
<dbReference type="AlphaFoldDB" id="A0A447EB47"/>
<name>A0A447EB47_9ZZZZ</name>
<proteinExistence type="predicted"/>
<dbReference type="SMR" id="A0A447EB47"/>
<sequence length="105" mass="12006">MSIFTDMIPAELLINEYKKGQSGAKHDNYVSVGRIMVAIYKNNSFKNTGTVKYQDSTHSGITMSKVFIDGKEYRIDIDTQHYEVQDFDTSGRQTTLILKRIDLYG</sequence>
<accession>A0A447EB47</accession>
<protein>
    <submittedName>
        <fullName evidence="1">Inhibitor of Type II CRISPR-Cas system</fullName>
    </submittedName>
</protein>